<keyword evidence="1" id="KW-0812">Transmembrane</keyword>
<evidence type="ECO:0000313" key="3">
    <source>
        <dbReference type="EMBL" id="SGZ58930.1"/>
    </source>
</evidence>
<feature type="transmembrane region" description="Helical" evidence="1">
    <location>
        <begin position="63"/>
        <end position="82"/>
    </location>
</feature>
<reference evidence="3 4" key="1">
    <citation type="submission" date="2016-10" db="EMBL/GenBank/DDBJ databases">
        <authorList>
            <person name="de Groot N.N."/>
        </authorList>
    </citation>
    <scope>NUCLEOTIDE SEQUENCE [LARGE SCALE GENOMIC DNA]</scope>
    <source>
        <strain evidence="3 4">PYCC 4715</strain>
    </source>
</reference>
<evidence type="ECO:0000313" key="4">
    <source>
        <dbReference type="Proteomes" id="UP000182259"/>
    </source>
</evidence>
<proteinExistence type="predicted"/>
<keyword evidence="1" id="KW-1133">Transmembrane helix</keyword>
<feature type="transmembrane region" description="Helical" evidence="1">
    <location>
        <begin position="20"/>
        <end position="42"/>
    </location>
</feature>
<gene>
    <name evidence="3" type="ORF">SAMEA4029009_CIC11G00000000863</name>
</gene>
<name>A0A1L0C7S9_9ASCO</name>
<feature type="transmembrane region" description="Helical" evidence="1">
    <location>
        <begin position="180"/>
        <end position="199"/>
    </location>
</feature>
<sequence length="212" mass="23573">MSLNAKYLLLLAQYPLLTKSVTAGVLAAINELVATAVSGQYNKTTVTLFGKKYTFSHVLSTKTLLLVIYGALIATPISHVLYKVLNRVYSGKLSPLMKVAQLATSLLTISPTLSAVFVSWLSIINGYRKTSNSLGKELGKIRLVVREGMRKSFWGIYRSAATTSLLSLIFAQNFLPPELWVVFLTFVFFVLGTIQNTKFKLSQRKLEKKKDE</sequence>
<protein>
    <submittedName>
        <fullName evidence="3">CIC11C00000000863</fullName>
    </submittedName>
</protein>
<keyword evidence="2" id="KW-0732">Signal</keyword>
<evidence type="ECO:0000256" key="1">
    <source>
        <dbReference type="SAM" id="Phobius"/>
    </source>
</evidence>
<feature type="transmembrane region" description="Helical" evidence="1">
    <location>
        <begin position="156"/>
        <end position="174"/>
    </location>
</feature>
<dbReference type="Proteomes" id="UP000182259">
    <property type="component" value="Chromosome VII"/>
</dbReference>
<evidence type="ECO:0000256" key="2">
    <source>
        <dbReference type="SAM" id="SignalP"/>
    </source>
</evidence>
<feature type="signal peptide" evidence="2">
    <location>
        <begin position="1"/>
        <end position="23"/>
    </location>
</feature>
<feature type="chain" id="PRO_5009680806" evidence="2">
    <location>
        <begin position="24"/>
        <end position="212"/>
    </location>
</feature>
<dbReference type="EMBL" id="LT635770">
    <property type="protein sequence ID" value="SGZ58930.1"/>
    <property type="molecule type" value="Genomic_DNA"/>
</dbReference>
<keyword evidence="1" id="KW-0472">Membrane</keyword>
<organism evidence="3 4">
    <name type="scientific">Sungouiella intermedia</name>
    <dbReference type="NCBI Taxonomy" id="45354"/>
    <lineage>
        <taxon>Eukaryota</taxon>
        <taxon>Fungi</taxon>
        <taxon>Dikarya</taxon>
        <taxon>Ascomycota</taxon>
        <taxon>Saccharomycotina</taxon>
        <taxon>Pichiomycetes</taxon>
        <taxon>Metschnikowiaceae</taxon>
        <taxon>Sungouiella</taxon>
    </lineage>
</organism>
<dbReference type="AlphaFoldDB" id="A0A1L0C7S9"/>
<feature type="transmembrane region" description="Helical" evidence="1">
    <location>
        <begin position="102"/>
        <end position="124"/>
    </location>
</feature>
<accession>A0A1L0C7S9</accession>